<dbReference type="OrthoDB" id="410920at2759"/>
<name>A0A367IMI7_RHIST</name>
<dbReference type="InterPro" id="IPR011009">
    <property type="entry name" value="Kinase-like_dom_sf"/>
</dbReference>
<dbReference type="PANTHER" id="PTHR24346:SF30">
    <property type="entry name" value="MATERNAL EMBRYONIC LEUCINE ZIPPER KINASE"/>
    <property type="match status" value="1"/>
</dbReference>
<keyword evidence="2" id="KW-0067">ATP-binding</keyword>
<comment type="caution">
    <text evidence="5">The sequence shown here is derived from an EMBL/GenBank/DDBJ whole genome shotgun (WGS) entry which is preliminary data.</text>
</comment>
<dbReference type="SMART" id="SM00220">
    <property type="entry name" value="S_TKc"/>
    <property type="match status" value="1"/>
</dbReference>
<evidence type="ECO:0000313" key="5">
    <source>
        <dbReference type="EMBL" id="RCH78853.1"/>
    </source>
</evidence>
<feature type="region of interest" description="Disordered" evidence="3">
    <location>
        <begin position="22"/>
        <end position="62"/>
    </location>
</feature>
<evidence type="ECO:0000259" key="4">
    <source>
        <dbReference type="PROSITE" id="PS50011"/>
    </source>
</evidence>
<dbReference type="InterPro" id="IPR000719">
    <property type="entry name" value="Prot_kinase_dom"/>
</dbReference>
<evidence type="ECO:0000256" key="3">
    <source>
        <dbReference type="SAM" id="MobiDB-lite"/>
    </source>
</evidence>
<reference evidence="5 6" key="1">
    <citation type="journal article" date="2018" name="G3 (Bethesda)">
        <title>Phylogenetic and Phylogenomic Definition of Rhizopus Species.</title>
        <authorList>
            <person name="Gryganskyi A.P."/>
            <person name="Golan J."/>
            <person name="Dolatabadi S."/>
            <person name="Mondo S."/>
            <person name="Robb S."/>
            <person name="Idnurm A."/>
            <person name="Muszewska A."/>
            <person name="Steczkiewicz K."/>
            <person name="Masonjones S."/>
            <person name="Liao H.L."/>
            <person name="Gajdeczka M.T."/>
            <person name="Anike F."/>
            <person name="Vuek A."/>
            <person name="Anishchenko I.M."/>
            <person name="Voigt K."/>
            <person name="de Hoog G.S."/>
            <person name="Smith M.E."/>
            <person name="Heitman J."/>
            <person name="Vilgalys R."/>
            <person name="Stajich J.E."/>
        </authorList>
    </citation>
    <scope>NUCLEOTIDE SEQUENCE [LARGE SCALE GENOMIC DNA]</scope>
    <source>
        <strain evidence="5 6">LSU 92-RS-03</strain>
    </source>
</reference>
<dbReference type="Gene3D" id="1.10.510.10">
    <property type="entry name" value="Transferase(Phosphotransferase) domain 1"/>
    <property type="match status" value="1"/>
</dbReference>
<evidence type="ECO:0000256" key="1">
    <source>
        <dbReference type="ARBA" id="ARBA00022741"/>
    </source>
</evidence>
<dbReference type="Pfam" id="PF00069">
    <property type="entry name" value="Pkinase"/>
    <property type="match status" value="1"/>
</dbReference>
<evidence type="ECO:0000313" key="6">
    <source>
        <dbReference type="Proteomes" id="UP000253551"/>
    </source>
</evidence>
<dbReference type="GO" id="GO:0035556">
    <property type="term" value="P:intracellular signal transduction"/>
    <property type="evidence" value="ECO:0007669"/>
    <property type="project" value="TreeGrafter"/>
</dbReference>
<dbReference type="EMBL" id="PJQM01006954">
    <property type="protein sequence ID" value="RCH78853.1"/>
    <property type="molecule type" value="Genomic_DNA"/>
</dbReference>
<dbReference type="AlphaFoldDB" id="A0A367IMI7"/>
<feature type="domain" description="Protein kinase" evidence="4">
    <location>
        <begin position="1"/>
        <end position="269"/>
    </location>
</feature>
<dbReference type="GO" id="GO:0005524">
    <property type="term" value="F:ATP binding"/>
    <property type="evidence" value="ECO:0007669"/>
    <property type="project" value="UniProtKB-KW"/>
</dbReference>
<dbReference type="PANTHER" id="PTHR24346">
    <property type="entry name" value="MAP/MICROTUBULE AFFINITY-REGULATING KINASE"/>
    <property type="match status" value="1"/>
</dbReference>
<feature type="non-terminal residue" evidence="5">
    <location>
        <position position="296"/>
    </location>
</feature>
<feature type="non-terminal residue" evidence="5">
    <location>
        <position position="1"/>
    </location>
</feature>
<keyword evidence="1" id="KW-0547">Nucleotide-binding</keyword>
<organism evidence="5 6">
    <name type="scientific">Rhizopus stolonifer</name>
    <name type="common">Rhizopus nigricans</name>
    <dbReference type="NCBI Taxonomy" id="4846"/>
    <lineage>
        <taxon>Eukaryota</taxon>
        <taxon>Fungi</taxon>
        <taxon>Fungi incertae sedis</taxon>
        <taxon>Mucoromycota</taxon>
        <taxon>Mucoromycotina</taxon>
        <taxon>Mucoromycetes</taxon>
        <taxon>Mucorales</taxon>
        <taxon>Mucorineae</taxon>
        <taxon>Rhizopodaceae</taxon>
        <taxon>Rhizopus</taxon>
    </lineage>
</organism>
<dbReference type="SUPFAM" id="SSF56112">
    <property type="entry name" value="Protein kinase-like (PK-like)"/>
    <property type="match status" value="1"/>
</dbReference>
<accession>A0A367IMI7</accession>
<dbReference type="GO" id="GO:0004674">
    <property type="term" value="F:protein serine/threonine kinase activity"/>
    <property type="evidence" value="ECO:0007669"/>
    <property type="project" value="TreeGrafter"/>
</dbReference>
<proteinExistence type="predicted"/>
<sequence length="296" mass="33513">PIHRANTEDRSYQPLCPILEESETVMSESTESNKVSPQIGENDVEDRIANSSPSPSSSINGIDPTIAIERPLAQQETSIISSENTSSISPSLQQQQTWNEIKSVQKTPSDKYMPHDIVGNEELCKRKFAKMVLAANKFQTGQSDKPTEMTLLFDVHGNIDMMRMVRHGKTELHKFVGNSQYVPPELFNSTKYSSELGDIWVLGVFLYRMLVGKYPFTAANDQQLFKKMLHCDFSIPAELSEDAKDILRRMLAPVSIRASLDLIIYHPWIKPYRHLLLDHYTRPGSTMGTDHTQAPF</sequence>
<dbReference type="PROSITE" id="PS50011">
    <property type="entry name" value="PROTEIN_KINASE_DOM"/>
    <property type="match status" value="1"/>
</dbReference>
<evidence type="ECO:0000256" key="2">
    <source>
        <dbReference type="ARBA" id="ARBA00022840"/>
    </source>
</evidence>
<dbReference type="GO" id="GO:0005737">
    <property type="term" value="C:cytoplasm"/>
    <property type="evidence" value="ECO:0007669"/>
    <property type="project" value="TreeGrafter"/>
</dbReference>
<protein>
    <recommendedName>
        <fullName evidence="4">Protein kinase domain-containing protein</fullName>
    </recommendedName>
</protein>
<keyword evidence="6" id="KW-1185">Reference proteome</keyword>
<gene>
    <name evidence="5" type="ORF">CU098_005866</name>
</gene>
<dbReference type="Proteomes" id="UP000253551">
    <property type="component" value="Unassembled WGS sequence"/>
</dbReference>